<gene>
    <name evidence="2" type="primary">ORF217543</name>
</gene>
<proteinExistence type="predicted"/>
<accession>A0A0B7C0S8</accession>
<dbReference type="EMBL" id="HACG01051149">
    <property type="protein sequence ID" value="CEK98020.1"/>
    <property type="molecule type" value="Transcribed_RNA"/>
</dbReference>
<reference evidence="2" key="1">
    <citation type="submission" date="2014-12" db="EMBL/GenBank/DDBJ databases">
        <title>Insight into the proteome of Arion vulgaris.</title>
        <authorList>
            <person name="Aradska J."/>
            <person name="Bulat T."/>
            <person name="Smidak R."/>
            <person name="Sarate P."/>
            <person name="Gangsoo J."/>
            <person name="Sialana F."/>
            <person name="Bilban M."/>
            <person name="Lubec G."/>
        </authorList>
    </citation>
    <scope>NUCLEOTIDE SEQUENCE</scope>
    <source>
        <tissue evidence="2">Skin</tissue>
    </source>
</reference>
<evidence type="ECO:0000259" key="1">
    <source>
        <dbReference type="PROSITE" id="PS50225"/>
    </source>
</evidence>
<organism evidence="2">
    <name type="scientific">Arion vulgaris</name>
    <dbReference type="NCBI Taxonomy" id="1028688"/>
    <lineage>
        <taxon>Eukaryota</taxon>
        <taxon>Metazoa</taxon>
        <taxon>Spiralia</taxon>
        <taxon>Lophotrochozoa</taxon>
        <taxon>Mollusca</taxon>
        <taxon>Gastropoda</taxon>
        <taxon>Heterobranchia</taxon>
        <taxon>Euthyneura</taxon>
        <taxon>Panpulmonata</taxon>
        <taxon>Eupulmonata</taxon>
        <taxon>Stylommatophora</taxon>
        <taxon>Helicina</taxon>
        <taxon>Arionoidea</taxon>
        <taxon>Arionidae</taxon>
        <taxon>Arion</taxon>
    </lineage>
</organism>
<feature type="domain" description="SOCS box" evidence="1">
    <location>
        <begin position="14"/>
        <end position="70"/>
    </location>
</feature>
<name>A0A0B7C0S8_9EUPU</name>
<evidence type="ECO:0000313" key="2">
    <source>
        <dbReference type="EMBL" id="CEK98020.1"/>
    </source>
</evidence>
<sequence length="75" mass="8814">RSEELQNQNLCDTNLERRLQNRLEDIPTLVSTCLDAIRRTFIRNQLSFKDIHTLPVPESVIKALRYQNIDISMTD</sequence>
<dbReference type="InterPro" id="IPR001496">
    <property type="entry name" value="SOCS_box"/>
</dbReference>
<protein>
    <recommendedName>
        <fullName evidence="1">SOCS box domain-containing protein</fullName>
    </recommendedName>
</protein>
<dbReference type="PROSITE" id="PS50225">
    <property type="entry name" value="SOCS"/>
    <property type="match status" value="1"/>
</dbReference>
<feature type="non-terminal residue" evidence="2">
    <location>
        <position position="1"/>
    </location>
</feature>
<dbReference type="AlphaFoldDB" id="A0A0B7C0S8"/>